<gene>
    <name evidence="8" type="ORF">QJS10_CPA07g00529</name>
</gene>
<proteinExistence type="predicted"/>
<dbReference type="EMBL" id="JAUJYO010000007">
    <property type="protein sequence ID" value="KAK1311797.1"/>
    <property type="molecule type" value="Genomic_DNA"/>
</dbReference>
<protein>
    <recommendedName>
        <fullName evidence="7">BRCT domain-containing protein</fullName>
    </recommendedName>
</protein>
<dbReference type="AlphaFoldDB" id="A0AAV9EIC8"/>
<feature type="region of interest" description="Disordered" evidence="6">
    <location>
        <begin position="268"/>
        <end position="294"/>
    </location>
</feature>
<dbReference type="GO" id="GO:0006284">
    <property type="term" value="P:base-excision repair"/>
    <property type="evidence" value="ECO:0007669"/>
    <property type="project" value="InterPro"/>
</dbReference>
<accession>A0AAV9EIC8</accession>
<evidence type="ECO:0000256" key="2">
    <source>
        <dbReference type="ARBA" id="ARBA00022737"/>
    </source>
</evidence>
<keyword evidence="5" id="KW-0539">Nucleus</keyword>
<reference evidence="8" key="1">
    <citation type="journal article" date="2023" name="Nat. Commun.">
        <title>Diploid and tetraploid genomes of Acorus and the evolution of monocots.</title>
        <authorList>
            <person name="Ma L."/>
            <person name="Liu K.W."/>
            <person name="Li Z."/>
            <person name="Hsiao Y.Y."/>
            <person name="Qi Y."/>
            <person name="Fu T."/>
            <person name="Tang G.D."/>
            <person name="Zhang D."/>
            <person name="Sun W.H."/>
            <person name="Liu D.K."/>
            <person name="Li Y."/>
            <person name="Chen G.Z."/>
            <person name="Liu X.D."/>
            <person name="Liao X.Y."/>
            <person name="Jiang Y.T."/>
            <person name="Yu X."/>
            <person name="Hao Y."/>
            <person name="Huang J."/>
            <person name="Zhao X.W."/>
            <person name="Ke S."/>
            <person name="Chen Y.Y."/>
            <person name="Wu W.L."/>
            <person name="Hsu J.L."/>
            <person name="Lin Y.F."/>
            <person name="Huang M.D."/>
            <person name="Li C.Y."/>
            <person name="Huang L."/>
            <person name="Wang Z.W."/>
            <person name="Zhao X."/>
            <person name="Zhong W.Y."/>
            <person name="Peng D.H."/>
            <person name="Ahmad S."/>
            <person name="Lan S."/>
            <person name="Zhang J.S."/>
            <person name="Tsai W.C."/>
            <person name="Van de Peer Y."/>
            <person name="Liu Z.J."/>
        </authorList>
    </citation>
    <scope>NUCLEOTIDE SEQUENCE</scope>
    <source>
        <strain evidence="8">CP</strain>
    </source>
</reference>
<evidence type="ECO:0000256" key="4">
    <source>
        <dbReference type="ARBA" id="ARBA00023204"/>
    </source>
</evidence>
<dbReference type="InterPro" id="IPR045080">
    <property type="entry name" value="BRCT_XRCC1_rpt1"/>
</dbReference>
<dbReference type="PROSITE" id="PS50172">
    <property type="entry name" value="BRCT"/>
    <property type="match status" value="1"/>
</dbReference>
<dbReference type="SUPFAM" id="SSF52113">
    <property type="entry name" value="BRCT domain"/>
    <property type="match status" value="1"/>
</dbReference>
<dbReference type="PANTHER" id="PTHR11370:SF5">
    <property type="entry name" value="DNA REPAIR PROTEIN XRCC1"/>
    <property type="match status" value="1"/>
</dbReference>
<keyword evidence="2" id="KW-0677">Repeat</keyword>
<keyword evidence="4" id="KW-0234">DNA repair</keyword>
<dbReference type="PANTHER" id="PTHR11370">
    <property type="entry name" value="DNA-REPAIR PROTEIN XRCC1"/>
    <property type="match status" value="1"/>
</dbReference>
<evidence type="ECO:0000256" key="3">
    <source>
        <dbReference type="ARBA" id="ARBA00022763"/>
    </source>
</evidence>
<feature type="compositionally biased region" description="Polar residues" evidence="6">
    <location>
        <begin position="18"/>
        <end position="29"/>
    </location>
</feature>
<keyword evidence="3" id="KW-0227">DNA damage</keyword>
<feature type="region of interest" description="Disordered" evidence="6">
    <location>
        <begin position="1"/>
        <end position="40"/>
    </location>
</feature>
<keyword evidence="9" id="KW-1185">Reference proteome</keyword>
<dbReference type="GO" id="GO:0006303">
    <property type="term" value="P:double-strand break repair via nonhomologous end joining"/>
    <property type="evidence" value="ECO:0007669"/>
    <property type="project" value="InterPro"/>
</dbReference>
<dbReference type="Proteomes" id="UP001180020">
    <property type="component" value="Unassembled WGS sequence"/>
</dbReference>
<feature type="domain" description="BRCT" evidence="7">
    <location>
        <begin position="44"/>
        <end position="132"/>
    </location>
</feature>
<reference evidence="8" key="2">
    <citation type="submission" date="2023-06" db="EMBL/GenBank/DDBJ databases">
        <authorList>
            <person name="Ma L."/>
            <person name="Liu K.-W."/>
            <person name="Li Z."/>
            <person name="Hsiao Y.-Y."/>
            <person name="Qi Y."/>
            <person name="Fu T."/>
            <person name="Tang G."/>
            <person name="Zhang D."/>
            <person name="Sun W.-H."/>
            <person name="Liu D.-K."/>
            <person name="Li Y."/>
            <person name="Chen G.-Z."/>
            <person name="Liu X.-D."/>
            <person name="Liao X.-Y."/>
            <person name="Jiang Y.-T."/>
            <person name="Yu X."/>
            <person name="Hao Y."/>
            <person name="Huang J."/>
            <person name="Zhao X.-W."/>
            <person name="Ke S."/>
            <person name="Chen Y.-Y."/>
            <person name="Wu W.-L."/>
            <person name="Hsu J.-L."/>
            <person name="Lin Y.-F."/>
            <person name="Huang M.-D."/>
            <person name="Li C.-Y."/>
            <person name="Huang L."/>
            <person name="Wang Z.-W."/>
            <person name="Zhao X."/>
            <person name="Zhong W.-Y."/>
            <person name="Peng D.-H."/>
            <person name="Ahmad S."/>
            <person name="Lan S."/>
            <person name="Zhang J.-S."/>
            <person name="Tsai W.-C."/>
            <person name="Van De Peer Y."/>
            <person name="Liu Z.-J."/>
        </authorList>
    </citation>
    <scope>NUCLEOTIDE SEQUENCE</scope>
    <source>
        <strain evidence="8">CP</strain>
        <tissue evidence="8">Leaves</tissue>
    </source>
</reference>
<dbReference type="InterPro" id="IPR036420">
    <property type="entry name" value="BRCT_dom_sf"/>
</dbReference>
<dbReference type="CDD" id="cd17725">
    <property type="entry name" value="BRCT_XRCC1_rpt1"/>
    <property type="match status" value="1"/>
</dbReference>
<dbReference type="FunFam" id="3.40.50.10190:FF:000008">
    <property type="entry name" value="X-ray repair cross complementing 1"/>
    <property type="match status" value="1"/>
</dbReference>
<sequence>MSDAKSSPNKAEKRNLPSWMSGSNEGSNGTRKKAHKKNEVESSHISKLLDGVVFVLSGFINPERGVLRSQALEMGAEYRADWTSDCTLLICAFSNTPKFRQVEADCGTIVSKDWISECYNQKRLVEIDPHLMHAGKPWRKEKNSCKATKEKENASSGKPHKKVEKTPPQKLAGSSSPKPDSSEIKKIAAEGILTCLQDAIEALKENKDIKQVTEQWNIIPRVVEELLKLSHGSSASLLKEDLYEQAVKCKRVYEVEFKVLDTSHTGMTKREVHNEGDGKAGYDSDSDSDKTVEMTEEEIELACGDLTSR</sequence>
<dbReference type="InterPro" id="IPR001357">
    <property type="entry name" value="BRCT_dom"/>
</dbReference>
<dbReference type="GO" id="GO:0000012">
    <property type="term" value="P:single strand break repair"/>
    <property type="evidence" value="ECO:0007669"/>
    <property type="project" value="InterPro"/>
</dbReference>
<evidence type="ECO:0000256" key="6">
    <source>
        <dbReference type="SAM" id="MobiDB-lite"/>
    </source>
</evidence>
<evidence type="ECO:0000256" key="5">
    <source>
        <dbReference type="ARBA" id="ARBA00023242"/>
    </source>
</evidence>
<dbReference type="Pfam" id="PF00533">
    <property type="entry name" value="BRCT"/>
    <property type="match status" value="1"/>
</dbReference>
<feature type="region of interest" description="Disordered" evidence="6">
    <location>
        <begin position="138"/>
        <end position="182"/>
    </location>
</feature>
<dbReference type="GO" id="GO:0005634">
    <property type="term" value="C:nucleus"/>
    <property type="evidence" value="ECO:0007669"/>
    <property type="project" value="UniProtKB-SubCell"/>
</dbReference>
<dbReference type="SMART" id="SM00292">
    <property type="entry name" value="BRCT"/>
    <property type="match status" value="1"/>
</dbReference>
<dbReference type="GO" id="GO:0003684">
    <property type="term" value="F:damaged DNA binding"/>
    <property type="evidence" value="ECO:0007669"/>
    <property type="project" value="InterPro"/>
</dbReference>
<comment type="subcellular location">
    <subcellularLocation>
        <location evidence="1">Nucleus</location>
    </subcellularLocation>
</comment>
<evidence type="ECO:0000313" key="8">
    <source>
        <dbReference type="EMBL" id="KAK1311797.1"/>
    </source>
</evidence>
<evidence type="ECO:0000259" key="7">
    <source>
        <dbReference type="PROSITE" id="PS50172"/>
    </source>
</evidence>
<evidence type="ECO:0000256" key="1">
    <source>
        <dbReference type="ARBA" id="ARBA00004123"/>
    </source>
</evidence>
<dbReference type="Gene3D" id="3.40.50.10190">
    <property type="entry name" value="BRCT domain"/>
    <property type="match status" value="1"/>
</dbReference>
<evidence type="ECO:0000313" key="9">
    <source>
        <dbReference type="Proteomes" id="UP001180020"/>
    </source>
</evidence>
<organism evidence="8 9">
    <name type="scientific">Acorus calamus</name>
    <name type="common">Sweet flag</name>
    <dbReference type="NCBI Taxonomy" id="4465"/>
    <lineage>
        <taxon>Eukaryota</taxon>
        <taxon>Viridiplantae</taxon>
        <taxon>Streptophyta</taxon>
        <taxon>Embryophyta</taxon>
        <taxon>Tracheophyta</taxon>
        <taxon>Spermatophyta</taxon>
        <taxon>Magnoliopsida</taxon>
        <taxon>Liliopsida</taxon>
        <taxon>Acoraceae</taxon>
        <taxon>Acorus</taxon>
    </lineage>
</organism>
<comment type="caution">
    <text evidence="8">The sequence shown here is derived from an EMBL/GenBank/DDBJ whole genome shotgun (WGS) entry which is preliminary data.</text>
</comment>
<feature type="compositionally biased region" description="Basic and acidic residues" evidence="6">
    <location>
        <begin position="138"/>
        <end position="153"/>
    </location>
</feature>
<feature type="compositionally biased region" description="Basic and acidic residues" evidence="6">
    <location>
        <begin position="268"/>
        <end position="293"/>
    </location>
</feature>
<name>A0AAV9EIC8_ACOCL</name>